<proteinExistence type="predicted"/>
<dbReference type="EMBL" id="JFHR01000003">
    <property type="protein sequence ID" value="KEQ55102.1"/>
    <property type="molecule type" value="Genomic_DNA"/>
</dbReference>
<dbReference type="OrthoDB" id="7573095at2"/>
<protein>
    <recommendedName>
        <fullName evidence="3">Ribbon-helix-helix protein CopG domain-containing protein</fullName>
    </recommendedName>
</protein>
<dbReference type="AlphaFoldDB" id="A0A081RIS9"/>
<organism evidence="1 2">
    <name type="scientific">Sphingobium chlorophenolicum</name>
    <dbReference type="NCBI Taxonomy" id="46429"/>
    <lineage>
        <taxon>Bacteria</taxon>
        <taxon>Pseudomonadati</taxon>
        <taxon>Pseudomonadota</taxon>
        <taxon>Alphaproteobacteria</taxon>
        <taxon>Sphingomonadales</taxon>
        <taxon>Sphingomonadaceae</taxon>
        <taxon>Sphingobium</taxon>
    </lineage>
</organism>
<reference evidence="1 2" key="1">
    <citation type="submission" date="2014-02" db="EMBL/GenBank/DDBJ databases">
        <title>Whole genome sequence of Sphingobium chlorophenolicum NBRC 16172.</title>
        <authorList>
            <person name="Gan H.M."/>
            <person name="Gan H.Y."/>
            <person name="Chew T.H."/>
            <person name="Savka M.A."/>
        </authorList>
    </citation>
    <scope>NUCLEOTIDE SEQUENCE [LARGE SCALE GENOMIC DNA]</scope>
    <source>
        <strain evidence="1 2">NBRC 16172</strain>
    </source>
</reference>
<evidence type="ECO:0000313" key="2">
    <source>
        <dbReference type="Proteomes" id="UP000028411"/>
    </source>
</evidence>
<name>A0A081RIS9_SPHCR</name>
<evidence type="ECO:0000313" key="1">
    <source>
        <dbReference type="EMBL" id="KEQ55102.1"/>
    </source>
</evidence>
<accession>A0A081RIS9</accession>
<gene>
    <name evidence="1" type="ORF">BV95_00651</name>
</gene>
<sequence length="96" mass="10767">MTTHHVGFRLSSQAVATLDSFAKERGCSRSEASRLVFHFGLPLAVASHSFNVSRVLLILEQLSASMDLIVTREHPDYAEKIIDIAQERVEVHHAQR</sequence>
<dbReference type="Proteomes" id="UP000028411">
    <property type="component" value="Unassembled WGS sequence"/>
</dbReference>
<dbReference type="RefSeq" id="WP_016509826.1">
    <property type="nucleotide sequence ID" value="NZ_JFHR01000003.1"/>
</dbReference>
<evidence type="ECO:0008006" key="3">
    <source>
        <dbReference type="Google" id="ProtNLM"/>
    </source>
</evidence>
<comment type="caution">
    <text evidence="1">The sequence shown here is derived from an EMBL/GenBank/DDBJ whole genome shotgun (WGS) entry which is preliminary data.</text>
</comment>